<reference evidence="1 2" key="1">
    <citation type="submission" date="2019-06" db="EMBL/GenBank/DDBJ databases">
        <title>Sequencing the genomes of 1000 actinobacteria strains.</title>
        <authorList>
            <person name="Klenk H.-P."/>
        </authorList>
    </citation>
    <scope>NUCLEOTIDE SEQUENCE [LARGE SCALE GENOMIC DNA]</scope>
    <source>
        <strain evidence="1 2">DSM 103495</strain>
    </source>
</reference>
<proteinExistence type="predicted"/>
<comment type="caution">
    <text evidence="1">The sequence shown here is derived from an EMBL/GenBank/DDBJ whole genome shotgun (WGS) entry which is preliminary data.</text>
</comment>
<dbReference type="EMBL" id="VFPG01000001">
    <property type="protein sequence ID" value="TQM30212.1"/>
    <property type="molecule type" value="Genomic_DNA"/>
</dbReference>
<dbReference type="RefSeq" id="WP_141808553.1">
    <property type="nucleotide sequence ID" value="NZ_VFPG01000001.1"/>
</dbReference>
<dbReference type="Proteomes" id="UP000316331">
    <property type="component" value="Unassembled WGS sequence"/>
</dbReference>
<name>A0A543F8R2_9NOCA</name>
<protein>
    <submittedName>
        <fullName evidence="1">Uncharacterized protein</fullName>
    </submittedName>
</protein>
<evidence type="ECO:0000313" key="1">
    <source>
        <dbReference type="EMBL" id="TQM30212.1"/>
    </source>
</evidence>
<gene>
    <name evidence="1" type="ORF">FB390_1831</name>
</gene>
<organism evidence="1 2">
    <name type="scientific">Nocardia bhagyanarayanae</name>
    <dbReference type="NCBI Taxonomy" id="1215925"/>
    <lineage>
        <taxon>Bacteria</taxon>
        <taxon>Bacillati</taxon>
        <taxon>Actinomycetota</taxon>
        <taxon>Actinomycetes</taxon>
        <taxon>Mycobacteriales</taxon>
        <taxon>Nocardiaceae</taxon>
        <taxon>Nocardia</taxon>
    </lineage>
</organism>
<dbReference type="OrthoDB" id="1917183at2"/>
<sequence>MGSVGAGRWDLVFPSGAPDRVGDMFATAVVADAVRRYDADLAQWVETCRDWSRQYRPVFRGMTALAASSPDASVGSAREGLRAARNLLRFVTGYTVEPLHGVEIASVAADGPDTGTARGTGKSARRLEVPFRGAVLAEESLQRELTDWRQRGIVEPGFAAAVERVIDHPEWLALPGFRVVVAGAGELTPLRPLLRWGADVLAVARPGPARWRELVGEAEAGGGVLRYPLVDGQPGADITTQFPALVHWIREHLGGDAFPVFGGYVTRRGPGGVRLAVALDLLAADLLAARPDTALAGIGSPTDCYAVPESVVAQAHSRLHGRGARGFAQDALRVLTRSALYRPNYRTRVTDAAGACWSVADALFLPQGPNHVLAQRILRWRAIAAWDAGHIVSYTVAPPTWTRAVRAQRSLAAAYRSAHRFGMEIFEPDTARTLLAAKLVADLNDPAPADPNPESLFASGAAHGGLWSLPFEPRSILPVAIATGQLRGLLHRDETVQ</sequence>
<keyword evidence="2" id="KW-1185">Reference proteome</keyword>
<accession>A0A543F8R2</accession>
<evidence type="ECO:0000313" key="2">
    <source>
        <dbReference type="Proteomes" id="UP000316331"/>
    </source>
</evidence>
<dbReference type="AlphaFoldDB" id="A0A543F8R2"/>